<evidence type="ECO:0000256" key="2">
    <source>
        <dbReference type="ARBA" id="ARBA00005983"/>
    </source>
</evidence>
<comment type="caution">
    <text evidence="10">The sequence shown here is derived from an EMBL/GenBank/DDBJ whole genome shotgun (WGS) entry which is preliminary data.</text>
</comment>
<comment type="cofactor">
    <cofactor evidence="1">
        <name>Mg(2+)</name>
        <dbReference type="ChEBI" id="CHEBI:18420"/>
    </cofactor>
</comment>
<dbReference type="RefSeq" id="WP_203626392.1">
    <property type="nucleotide sequence ID" value="NZ_BOLQ01000004.1"/>
</dbReference>
<keyword evidence="5 10" id="KW-0418">Kinase</keyword>
<keyword evidence="4" id="KW-0547">Nucleotide-binding</keyword>
<evidence type="ECO:0000256" key="5">
    <source>
        <dbReference type="ARBA" id="ARBA00022777"/>
    </source>
</evidence>
<dbReference type="InterPro" id="IPR017438">
    <property type="entry name" value="ATP-NAD_kinase_N"/>
</dbReference>
<feature type="domain" description="DAGKc" evidence="9">
    <location>
        <begin position="1"/>
        <end position="128"/>
    </location>
</feature>
<keyword evidence="7" id="KW-0594">Phospholipid biosynthesis</keyword>
<dbReference type="SUPFAM" id="SSF111331">
    <property type="entry name" value="NAD kinase/diacylglycerol kinase-like"/>
    <property type="match status" value="1"/>
</dbReference>
<evidence type="ECO:0000313" key="10">
    <source>
        <dbReference type="EMBL" id="MFD1430188.1"/>
    </source>
</evidence>
<reference evidence="11" key="1">
    <citation type="journal article" date="2019" name="Int. J. Syst. Evol. Microbiol.">
        <title>The Global Catalogue of Microorganisms (GCM) 10K type strain sequencing project: providing services to taxonomists for standard genome sequencing and annotation.</title>
        <authorList>
            <consortium name="The Broad Institute Genomics Platform"/>
            <consortium name="The Broad Institute Genome Sequencing Center for Infectious Disease"/>
            <person name="Wu L."/>
            <person name="Ma J."/>
        </authorList>
    </citation>
    <scope>NUCLEOTIDE SEQUENCE [LARGE SCALE GENOMIC DNA]</scope>
    <source>
        <strain evidence="11">CCM 8980</strain>
    </source>
</reference>
<keyword evidence="8" id="KW-1208">Phospholipid metabolism</keyword>
<dbReference type="SMART" id="SM00046">
    <property type="entry name" value="DAGKc"/>
    <property type="match status" value="1"/>
</dbReference>
<dbReference type="EMBL" id="JBHTOC010000010">
    <property type="protein sequence ID" value="MFD1430188.1"/>
    <property type="molecule type" value="Genomic_DNA"/>
</dbReference>
<evidence type="ECO:0000256" key="8">
    <source>
        <dbReference type="ARBA" id="ARBA00023264"/>
    </source>
</evidence>
<dbReference type="Pfam" id="PF19279">
    <property type="entry name" value="YegS_C"/>
    <property type="match status" value="1"/>
</dbReference>
<dbReference type="InterPro" id="IPR001206">
    <property type="entry name" value="Diacylglycerol_kinase_cat_dom"/>
</dbReference>
<accession>A0ABW4CKA1</accession>
<proteinExistence type="inferred from homology"/>
<evidence type="ECO:0000256" key="3">
    <source>
        <dbReference type="ARBA" id="ARBA00022679"/>
    </source>
</evidence>
<dbReference type="Pfam" id="PF00781">
    <property type="entry name" value="DAGK_cat"/>
    <property type="match status" value="1"/>
</dbReference>
<evidence type="ECO:0000259" key="9">
    <source>
        <dbReference type="PROSITE" id="PS50146"/>
    </source>
</evidence>
<dbReference type="InterPro" id="IPR005218">
    <property type="entry name" value="Diacylglycerol/lipid_kinase"/>
</dbReference>
<dbReference type="InterPro" id="IPR050187">
    <property type="entry name" value="Lipid_Phosphate_FormReg"/>
</dbReference>
<dbReference type="PROSITE" id="PS50146">
    <property type="entry name" value="DAGK"/>
    <property type="match status" value="1"/>
</dbReference>
<dbReference type="Gene3D" id="3.40.50.10330">
    <property type="entry name" value="Probable inorganic polyphosphate/atp-NAD kinase, domain 1"/>
    <property type="match status" value="1"/>
</dbReference>
<evidence type="ECO:0000256" key="6">
    <source>
        <dbReference type="ARBA" id="ARBA00022840"/>
    </source>
</evidence>
<keyword evidence="6" id="KW-0067">ATP-binding</keyword>
<comment type="similarity">
    <text evidence="2">Belongs to the diacylglycerol/lipid kinase family.</text>
</comment>
<evidence type="ECO:0000313" key="11">
    <source>
        <dbReference type="Proteomes" id="UP001597196"/>
    </source>
</evidence>
<dbReference type="NCBIfam" id="TIGR00147">
    <property type="entry name" value="YegS/Rv2252/BmrU family lipid kinase"/>
    <property type="match status" value="1"/>
</dbReference>
<keyword evidence="7" id="KW-0444">Lipid biosynthesis</keyword>
<evidence type="ECO:0000256" key="1">
    <source>
        <dbReference type="ARBA" id="ARBA00001946"/>
    </source>
</evidence>
<dbReference type="PANTHER" id="PTHR12358">
    <property type="entry name" value="SPHINGOSINE KINASE"/>
    <property type="match status" value="1"/>
</dbReference>
<keyword evidence="11" id="KW-1185">Reference proteome</keyword>
<dbReference type="InterPro" id="IPR016064">
    <property type="entry name" value="NAD/diacylglycerol_kinase_sf"/>
</dbReference>
<dbReference type="Proteomes" id="UP001597196">
    <property type="component" value="Unassembled WGS sequence"/>
</dbReference>
<name>A0ABW4CKA1_9LACO</name>
<dbReference type="InterPro" id="IPR045540">
    <property type="entry name" value="YegS/DAGK_C"/>
</dbReference>
<keyword evidence="3 10" id="KW-0808">Transferase</keyword>
<evidence type="ECO:0000256" key="4">
    <source>
        <dbReference type="ARBA" id="ARBA00022741"/>
    </source>
</evidence>
<organism evidence="10 11">
    <name type="scientific">Lacticaseibacillus mingshuiensis</name>
    <dbReference type="NCBI Taxonomy" id="2799574"/>
    <lineage>
        <taxon>Bacteria</taxon>
        <taxon>Bacillati</taxon>
        <taxon>Bacillota</taxon>
        <taxon>Bacilli</taxon>
        <taxon>Lactobacillales</taxon>
        <taxon>Lactobacillaceae</taxon>
        <taxon>Lacticaseibacillus</taxon>
    </lineage>
</organism>
<dbReference type="PANTHER" id="PTHR12358:SF54">
    <property type="entry name" value="SPHINGOSINE KINASE RELATED PROTEIN"/>
    <property type="match status" value="1"/>
</dbReference>
<dbReference type="Gene3D" id="2.60.200.40">
    <property type="match status" value="1"/>
</dbReference>
<protein>
    <submittedName>
        <fullName evidence="10">Diacylglycerol/lipid kinase family protein</fullName>
        <ecNumber evidence="10">2.7.1.-</ecNumber>
    </submittedName>
</protein>
<dbReference type="EC" id="2.7.1.-" evidence="10"/>
<dbReference type="GO" id="GO:0016301">
    <property type="term" value="F:kinase activity"/>
    <property type="evidence" value="ECO:0007669"/>
    <property type="project" value="UniProtKB-KW"/>
</dbReference>
<sequence length="293" mass="31408">MTIYRVIYNPQSGKQGATRIAKWFAAAAEKRGHVVRLAPTERATDARDFAFTAMSDVVVAVGGDGTINQVAAGLVARRHPPLLGILPAGTVNNLAKVLHIPLLIPLAIAGLLDGTPQPLDIGLVNGQAMISTLTLGVLANAALSVTQQDKQRFGPLIYLTRGLKVLLQHQHWQLTLTAPQQTWQQDTSFVLVTMTNSVGGFTNFAPQAKPGDGLFHVFVAPKTGRWHSLMALPYFLSGNFAKLPGMTYFTASQLEVSAGKSLRSRIDGDPSTSLPLRMQVVSGKVQVLTPGKN</sequence>
<keyword evidence="7" id="KW-0443">Lipid metabolism</keyword>
<gene>
    <name evidence="10" type="ORF">ACFQ4P_08010</name>
</gene>
<evidence type="ECO:0000256" key="7">
    <source>
        <dbReference type="ARBA" id="ARBA00023209"/>
    </source>
</evidence>